<proteinExistence type="predicted"/>
<dbReference type="InterPro" id="IPR018060">
    <property type="entry name" value="HTH_AraC"/>
</dbReference>
<dbReference type="InterPro" id="IPR032687">
    <property type="entry name" value="AraC-type_N"/>
</dbReference>
<dbReference type="EMBL" id="CABWIK020000063">
    <property type="protein sequence ID" value="CAB3974806.1"/>
    <property type="molecule type" value="Genomic_DNA"/>
</dbReference>
<evidence type="ECO:0000256" key="1">
    <source>
        <dbReference type="ARBA" id="ARBA00023015"/>
    </source>
</evidence>
<keyword evidence="1" id="KW-0805">Transcription regulation</keyword>
<sequence length="367" mass="41092">MLDRQEQYLTSRSGGNPKVMERDMELRQKSVSVRVYRQALDDMRRNGFDVAPLYATLGIGAADLADDARRIPGDRHVAAMRLMSDWPLSWHRPPPQVVPWLAPFPELAGVTCNAATLRDALHGYLRYRELIGNVDWLFAHETGDAIALEYVNEGDGRPASSAFANFAILVALARLYDPHVRIDEAAFAGRAFAPTAALRDLLGATVSFDAACNRVVLRSARFDTPFECYNAPLADIQRHAADAARERVRARSTFGASVEQCVRDWLRTSDDADVPSDTLMEHVCARFAMSRWTLRRRLHREAVGFHALVAQARLGEARDLLLNTQLPIGEIGARVGFRSTSAFTRFFTRELGAAPSRFRDGHGERWR</sequence>
<dbReference type="SMART" id="SM00342">
    <property type="entry name" value="HTH_ARAC"/>
    <property type="match status" value="1"/>
</dbReference>
<dbReference type="InterPro" id="IPR020449">
    <property type="entry name" value="Tscrpt_reg_AraC-type_HTH"/>
</dbReference>
<keyword evidence="3" id="KW-0804">Transcription</keyword>
<evidence type="ECO:0000256" key="3">
    <source>
        <dbReference type="ARBA" id="ARBA00023163"/>
    </source>
</evidence>
<reference evidence="6 7" key="1">
    <citation type="submission" date="2020-04" db="EMBL/GenBank/DDBJ databases">
        <authorList>
            <person name="Depoorter E."/>
        </authorList>
    </citation>
    <scope>NUCLEOTIDE SEQUENCE [LARGE SCALE GENOMIC DNA]</scope>
    <source>
        <strain evidence="6 7">BCC0132</strain>
    </source>
</reference>
<dbReference type="InterPro" id="IPR018062">
    <property type="entry name" value="HTH_AraC-typ_CS"/>
</dbReference>
<dbReference type="PANTHER" id="PTHR47894:SF1">
    <property type="entry name" value="HTH-TYPE TRANSCRIPTIONAL REGULATOR VQSM"/>
    <property type="match status" value="1"/>
</dbReference>
<dbReference type="AlphaFoldDB" id="A0A6J5JRR4"/>
<dbReference type="GO" id="GO:0005829">
    <property type="term" value="C:cytosol"/>
    <property type="evidence" value="ECO:0007669"/>
    <property type="project" value="TreeGrafter"/>
</dbReference>
<dbReference type="PANTHER" id="PTHR47894">
    <property type="entry name" value="HTH-TYPE TRANSCRIPTIONAL REGULATOR GADX"/>
    <property type="match status" value="1"/>
</dbReference>
<dbReference type="Pfam" id="PF12833">
    <property type="entry name" value="HTH_18"/>
    <property type="match status" value="1"/>
</dbReference>
<evidence type="ECO:0000259" key="5">
    <source>
        <dbReference type="PROSITE" id="PS01124"/>
    </source>
</evidence>
<dbReference type="Pfam" id="PF12625">
    <property type="entry name" value="Arabinose_bd"/>
    <property type="match status" value="1"/>
</dbReference>
<evidence type="ECO:0000256" key="4">
    <source>
        <dbReference type="SAM" id="MobiDB-lite"/>
    </source>
</evidence>
<dbReference type="SUPFAM" id="SSF46689">
    <property type="entry name" value="Homeodomain-like"/>
    <property type="match status" value="1"/>
</dbReference>
<dbReference type="PRINTS" id="PR00032">
    <property type="entry name" value="HTHARAC"/>
</dbReference>
<feature type="region of interest" description="Disordered" evidence="4">
    <location>
        <begin position="1"/>
        <end position="21"/>
    </location>
</feature>
<evidence type="ECO:0000256" key="2">
    <source>
        <dbReference type="ARBA" id="ARBA00023125"/>
    </source>
</evidence>
<dbReference type="PROSITE" id="PS01124">
    <property type="entry name" value="HTH_ARAC_FAMILY_2"/>
    <property type="match status" value="1"/>
</dbReference>
<evidence type="ECO:0000313" key="7">
    <source>
        <dbReference type="Proteomes" id="UP000494322"/>
    </source>
</evidence>
<dbReference type="Gene3D" id="1.10.10.60">
    <property type="entry name" value="Homeodomain-like"/>
    <property type="match status" value="1"/>
</dbReference>
<dbReference type="PROSITE" id="PS00041">
    <property type="entry name" value="HTH_ARAC_FAMILY_1"/>
    <property type="match status" value="1"/>
</dbReference>
<accession>A0A6J5JRR4</accession>
<dbReference type="InterPro" id="IPR009057">
    <property type="entry name" value="Homeodomain-like_sf"/>
</dbReference>
<dbReference type="GO" id="GO:0003700">
    <property type="term" value="F:DNA-binding transcription factor activity"/>
    <property type="evidence" value="ECO:0007669"/>
    <property type="project" value="InterPro"/>
</dbReference>
<organism evidence="6 7">
    <name type="scientific">Burkholderia cenocepacia</name>
    <dbReference type="NCBI Taxonomy" id="95486"/>
    <lineage>
        <taxon>Bacteria</taxon>
        <taxon>Pseudomonadati</taxon>
        <taxon>Pseudomonadota</taxon>
        <taxon>Betaproteobacteria</taxon>
        <taxon>Burkholderiales</taxon>
        <taxon>Burkholderiaceae</taxon>
        <taxon>Burkholderia</taxon>
        <taxon>Burkholderia cepacia complex</taxon>
    </lineage>
</organism>
<dbReference type="GO" id="GO:0000976">
    <property type="term" value="F:transcription cis-regulatory region binding"/>
    <property type="evidence" value="ECO:0007669"/>
    <property type="project" value="TreeGrafter"/>
</dbReference>
<feature type="domain" description="HTH araC/xylS-type" evidence="5">
    <location>
        <begin position="260"/>
        <end position="361"/>
    </location>
</feature>
<dbReference type="Proteomes" id="UP000494322">
    <property type="component" value="Unassembled WGS sequence"/>
</dbReference>
<protein>
    <submittedName>
        <fullName evidence="6">AraC family transcriptional regulator</fullName>
    </submittedName>
</protein>
<gene>
    <name evidence="6" type="ORF">BCO9919_06441</name>
</gene>
<evidence type="ECO:0000313" key="6">
    <source>
        <dbReference type="EMBL" id="CAB3974806.1"/>
    </source>
</evidence>
<name>A0A6J5JRR4_9BURK</name>
<keyword evidence="2" id="KW-0238">DNA-binding</keyword>